<keyword evidence="7 8" id="KW-0472">Membrane</keyword>
<dbReference type="InterPro" id="IPR013130">
    <property type="entry name" value="Fe3_Rdtase_TM_dom"/>
</dbReference>
<dbReference type="GO" id="GO:0009055">
    <property type="term" value="F:electron transfer activity"/>
    <property type="evidence" value="ECO:0007669"/>
    <property type="project" value="UniProtKB-UniRule"/>
</dbReference>
<keyword evidence="11" id="KW-1185">Reference proteome</keyword>
<dbReference type="Proteomes" id="UP000437638">
    <property type="component" value="Unassembled WGS sequence"/>
</dbReference>
<keyword evidence="8" id="KW-1003">Cell membrane</keyword>
<keyword evidence="3 8" id="KW-0349">Heme</keyword>
<feature type="transmembrane region" description="Helical" evidence="8">
    <location>
        <begin position="148"/>
        <end position="168"/>
    </location>
</feature>
<dbReference type="EMBL" id="WTKP01000001">
    <property type="protein sequence ID" value="MWJ26601.1"/>
    <property type="molecule type" value="Genomic_DNA"/>
</dbReference>
<organism evidence="10 11">
    <name type="scientific">Vreelandella zhuhanensis</name>
    <dbReference type="NCBI Taxonomy" id="2684210"/>
    <lineage>
        <taxon>Bacteria</taxon>
        <taxon>Pseudomonadati</taxon>
        <taxon>Pseudomonadota</taxon>
        <taxon>Gammaproteobacteria</taxon>
        <taxon>Oceanospirillales</taxon>
        <taxon>Halomonadaceae</taxon>
        <taxon>Vreelandella</taxon>
    </lineage>
</organism>
<evidence type="ECO:0000256" key="8">
    <source>
        <dbReference type="HAMAP-Rule" id="MF_01207"/>
    </source>
</evidence>
<feature type="transmembrane region" description="Helical" evidence="8">
    <location>
        <begin position="44"/>
        <end position="69"/>
    </location>
</feature>
<accession>A0A7X3GXK7</accession>
<keyword evidence="4 8" id="KW-0812">Transmembrane</keyword>
<dbReference type="GO" id="GO:0046872">
    <property type="term" value="F:metal ion binding"/>
    <property type="evidence" value="ECO:0007669"/>
    <property type="project" value="UniProtKB-KW"/>
</dbReference>
<comment type="subcellular location">
    <subcellularLocation>
        <location evidence="8">Cell membrane</location>
        <topology evidence="8">Multi-pass membrane protein</topology>
    </subcellularLocation>
    <subcellularLocation>
        <location evidence="1">Membrane</location>
        <topology evidence="1">Multi-pass membrane protein</topology>
    </subcellularLocation>
</comment>
<gene>
    <name evidence="8" type="primary">msrQ</name>
    <name evidence="10" type="ORF">GPM19_00005</name>
</gene>
<evidence type="ECO:0000256" key="7">
    <source>
        <dbReference type="ARBA" id="ARBA00023136"/>
    </source>
</evidence>
<evidence type="ECO:0000256" key="1">
    <source>
        <dbReference type="ARBA" id="ARBA00004141"/>
    </source>
</evidence>
<keyword evidence="8" id="KW-0285">Flavoprotein</keyword>
<feature type="transmembrane region" description="Helical" evidence="8">
    <location>
        <begin position="12"/>
        <end position="32"/>
    </location>
</feature>
<keyword evidence="8" id="KW-0249">Electron transport</keyword>
<keyword evidence="8" id="KW-0288">FMN</keyword>
<comment type="cofactor">
    <cofactor evidence="8">
        <name>FMN</name>
        <dbReference type="ChEBI" id="CHEBI:58210"/>
    </cofactor>
    <text evidence="8">Binds 1 FMN per subunit.</text>
</comment>
<dbReference type="InterPro" id="IPR022837">
    <property type="entry name" value="MsrQ-like"/>
</dbReference>
<dbReference type="GO" id="GO:0016679">
    <property type="term" value="F:oxidoreductase activity, acting on diphenols and related substances as donors"/>
    <property type="evidence" value="ECO:0007669"/>
    <property type="project" value="TreeGrafter"/>
</dbReference>
<feature type="domain" description="Ferric oxidoreductase" evidence="9">
    <location>
        <begin position="48"/>
        <end position="163"/>
    </location>
</feature>
<comment type="similarity">
    <text evidence="8">Belongs to the MsrQ family.</text>
</comment>
<comment type="cofactor">
    <cofactor evidence="8">
        <name>heme b</name>
        <dbReference type="ChEBI" id="CHEBI:60344"/>
    </cofactor>
    <text evidence="8">Binds 1 heme b (iron(II)-protoporphyrin IX) group per subunit.</text>
</comment>
<evidence type="ECO:0000256" key="2">
    <source>
        <dbReference type="ARBA" id="ARBA00022448"/>
    </source>
</evidence>
<dbReference type="Pfam" id="PF01794">
    <property type="entry name" value="Ferric_reduct"/>
    <property type="match status" value="1"/>
</dbReference>
<dbReference type="GO" id="GO:0005886">
    <property type="term" value="C:plasma membrane"/>
    <property type="evidence" value="ECO:0007669"/>
    <property type="project" value="UniProtKB-SubCell"/>
</dbReference>
<evidence type="ECO:0000313" key="11">
    <source>
        <dbReference type="Proteomes" id="UP000437638"/>
    </source>
</evidence>
<comment type="subunit">
    <text evidence="8">Heterodimer of a catalytic subunit (MsrP) and a heme-binding subunit (MsrQ).</text>
</comment>
<comment type="caution">
    <text evidence="10">The sequence shown here is derived from an EMBL/GenBank/DDBJ whole genome shotgun (WGS) entry which is preliminary data.</text>
</comment>
<keyword evidence="8" id="KW-0479">Metal-binding</keyword>
<feature type="transmembrane region" description="Helical" evidence="8">
    <location>
        <begin position="81"/>
        <end position="97"/>
    </location>
</feature>
<dbReference type="PANTHER" id="PTHR36964">
    <property type="entry name" value="PROTEIN-METHIONINE-SULFOXIDE REDUCTASE HEME-BINDING SUBUNIT MSRQ"/>
    <property type="match status" value="1"/>
</dbReference>
<feature type="transmembrane region" description="Helical" evidence="8">
    <location>
        <begin position="117"/>
        <end position="136"/>
    </location>
</feature>
<evidence type="ECO:0000256" key="4">
    <source>
        <dbReference type="ARBA" id="ARBA00022692"/>
    </source>
</evidence>
<evidence type="ECO:0000313" key="10">
    <source>
        <dbReference type="EMBL" id="MWJ26601.1"/>
    </source>
</evidence>
<proteinExistence type="inferred from homology"/>
<evidence type="ECO:0000259" key="9">
    <source>
        <dbReference type="Pfam" id="PF01794"/>
    </source>
</evidence>
<comment type="function">
    <text evidence="8">Part of the MsrPQ system that repairs oxidized periplasmic proteins containing methionine sulfoxide residues (Met-O), using respiratory chain electrons. Thus protects these proteins from oxidative-stress damage caused by reactive species of oxygen and chlorine generated by the host defense mechanisms. MsrPQ is essential for the maintenance of envelope integrity under bleach stress, rescuing a wide series of structurally unrelated periplasmic proteins from methionine oxidation. MsrQ provides electrons for reduction to the reductase catalytic subunit MsrP, using the quinone pool of the respiratory chain.</text>
</comment>
<name>A0A7X3GXK7_9GAMM</name>
<evidence type="ECO:0000256" key="3">
    <source>
        <dbReference type="ARBA" id="ARBA00022617"/>
    </source>
</evidence>
<dbReference type="AlphaFoldDB" id="A0A7X3GXK7"/>
<sequence>MASRRAWPVTTFRLVVLGAGIAPAIWLLWQWLSGSLGANPPEAVVHFTGLTGLTLLMVTIGFSPAFRLIKWPGIMIARRQMGLWAFFWLLAHMVAWMGLDQYWDWPWIMRDMMNLAYVRYGLAALILLLPLALTSFKRVQQRMGPGAWHWLHRLIYVAAALGVTHFWILTRADYLLPTLYASALCGLVLFRLIDAFMHRQEKISRNG</sequence>
<keyword evidence="5 8" id="KW-1133">Transmembrane helix</keyword>
<dbReference type="HAMAP" id="MF_01207">
    <property type="entry name" value="MsrQ"/>
    <property type="match status" value="1"/>
</dbReference>
<reference evidence="10 11" key="1">
    <citation type="submission" date="2019-12" db="EMBL/GenBank/DDBJ databases">
        <title>Halomonas rutogse sp. nov. isolated from two lakes on Tibetan Plateau.</title>
        <authorList>
            <person name="Gao P."/>
        </authorList>
    </citation>
    <scope>NUCLEOTIDE SEQUENCE [LARGE SCALE GENOMIC DNA]</scope>
    <source>
        <strain evidence="10 11">ZH2S</strain>
    </source>
</reference>
<dbReference type="GO" id="GO:0010181">
    <property type="term" value="F:FMN binding"/>
    <property type="evidence" value="ECO:0007669"/>
    <property type="project" value="UniProtKB-UniRule"/>
</dbReference>
<evidence type="ECO:0000256" key="5">
    <source>
        <dbReference type="ARBA" id="ARBA00022989"/>
    </source>
</evidence>
<dbReference type="GO" id="GO:0030091">
    <property type="term" value="P:protein repair"/>
    <property type="evidence" value="ECO:0007669"/>
    <property type="project" value="UniProtKB-UniRule"/>
</dbReference>
<dbReference type="GO" id="GO:0020037">
    <property type="term" value="F:heme binding"/>
    <property type="evidence" value="ECO:0007669"/>
    <property type="project" value="UniProtKB-UniRule"/>
</dbReference>
<keyword evidence="6 8" id="KW-0408">Iron</keyword>
<protein>
    <recommendedName>
        <fullName evidence="8">Protein-methionine-sulfoxide reductase heme-binding subunit MsrQ</fullName>
    </recommendedName>
    <alternativeName>
        <fullName evidence="8">Flavocytochrome MsrQ</fullName>
    </alternativeName>
</protein>
<keyword evidence="2 8" id="KW-0813">Transport</keyword>
<dbReference type="PANTHER" id="PTHR36964:SF1">
    <property type="entry name" value="PROTEIN-METHIONINE-SULFOXIDE REDUCTASE HEME-BINDING SUBUNIT MSRQ"/>
    <property type="match status" value="1"/>
</dbReference>
<feature type="transmembrane region" description="Helical" evidence="8">
    <location>
        <begin position="174"/>
        <end position="193"/>
    </location>
</feature>
<dbReference type="RefSeq" id="WP_160416852.1">
    <property type="nucleotide sequence ID" value="NZ_WTKP01000001.1"/>
</dbReference>
<evidence type="ECO:0000256" key="6">
    <source>
        <dbReference type="ARBA" id="ARBA00023004"/>
    </source>
</evidence>